<dbReference type="OrthoDB" id="10052615at2759"/>
<keyword evidence="2" id="KW-0677">Repeat</keyword>
<accession>A0A8K0AGW3</accession>
<gene>
    <name evidence="5" type="ORF">ANDGO_01505</name>
</gene>
<dbReference type="InterPro" id="IPR052456">
    <property type="entry name" value="CTLH_complex_component"/>
</dbReference>
<reference evidence="5" key="1">
    <citation type="submission" date="2019-09" db="EMBL/GenBank/DDBJ databases">
        <title>The Mitochondrial Proteome of the Jakobid, Andalucia godoyi, a Protist With the Most Gene-Rich and Bacteria-Like Mitochondrial Genome.</title>
        <authorList>
            <person name="Gray M.W."/>
            <person name="Burger G."/>
            <person name="Derelle R."/>
            <person name="Klimes V."/>
            <person name="Leger M."/>
            <person name="Sarrasin M."/>
            <person name="Vlcek C."/>
            <person name="Roger A.J."/>
            <person name="Elias M."/>
            <person name="Lang B.F."/>
        </authorList>
    </citation>
    <scope>NUCLEOTIDE SEQUENCE</scope>
    <source>
        <strain evidence="5">And28</strain>
    </source>
</reference>
<evidence type="ECO:0000256" key="2">
    <source>
        <dbReference type="ARBA" id="ARBA00022737"/>
    </source>
</evidence>
<evidence type="ECO:0000313" key="6">
    <source>
        <dbReference type="Proteomes" id="UP000799049"/>
    </source>
</evidence>
<dbReference type="PROSITE" id="PS50896">
    <property type="entry name" value="LISH"/>
    <property type="match status" value="1"/>
</dbReference>
<sequence length="716" mass="82317">MMIRSRPCVSSWKRKDAATFPPVSYTISSYSSYASCYKPEGILVDRPYDQLSRWCAGSGDSPFITLKVDSPCVLHGITFGKFHKVHICNMKEFKVFVSFRGSPWIPVLHSHIRNDEEPETFALQHLDAKDTANMLPCTHVKIVPLSAWGPNFNPSIWYVMLRGEAAPDVVSLVIQEFEKKQHVQATKLCLKYLRLNSYSDAFDALARDTNVELEDPLLTNLFHALMVEGNFGRVEELLQTAADQGHFDPFVAAQKYTALWKRILHPGRKCPGMRGGHQMSIDVDGRAIYMLGGWDGKRDLADFWKYDIVKDEWILLSENTTFVGGPSPRSCHKMCMDSKRRCLYTLGRYVDPEYRDVQHVNGDFFVYWCDTNQWQVISQNTEEDGGPELVYDHQMAVDTDHDVLWVYGGRTIQHQASSALCYSGLYKYDLLQKKWTNMESESFSKILRSRIGHSMLIHPKDNSLLIFAGQRNKDYLADFYSYDIETNKVYELSRDCSREGGPDAGFTQRSTLDADLDEMYVFSGLMRDKFSAQDTVRNTLWVYDICNDSWQRVYANYNDDAAYWARMSMVEPCPRFAHQFVYDKQARTHYLFGGNPGESSPPDERLDDFWSLELVRSSTRDIARKAIFEVRKLQYLEMCREPSHVMDALQYLQTSVSACVDQSSGVEVTEFEGLSRALVGAQDPEFRPDRMALFETLIQYFPPEMKEPTSSIQDFV</sequence>
<keyword evidence="1" id="KW-0880">Kelch repeat</keyword>
<dbReference type="Gene3D" id="2.120.10.80">
    <property type="entry name" value="Kelch-type beta propeller"/>
    <property type="match status" value="2"/>
</dbReference>
<protein>
    <submittedName>
        <fullName evidence="5">Muskelin</fullName>
    </submittedName>
</protein>
<dbReference type="PANTHER" id="PTHR15526:SF5">
    <property type="entry name" value="MUSKELIN"/>
    <property type="match status" value="1"/>
</dbReference>
<evidence type="ECO:0000313" key="5">
    <source>
        <dbReference type="EMBL" id="KAF0852294.1"/>
    </source>
</evidence>
<dbReference type="PANTHER" id="PTHR15526">
    <property type="entry name" value="MUSKELIN"/>
    <property type="match status" value="1"/>
</dbReference>
<feature type="domain" description="Muskelin N-terminal" evidence="3">
    <location>
        <begin position="23"/>
        <end position="216"/>
    </location>
</feature>
<organism evidence="5 6">
    <name type="scientific">Andalucia godoyi</name>
    <name type="common">Flagellate</name>
    <dbReference type="NCBI Taxonomy" id="505711"/>
    <lineage>
        <taxon>Eukaryota</taxon>
        <taxon>Discoba</taxon>
        <taxon>Jakobida</taxon>
        <taxon>Andalucina</taxon>
        <taxon>Andaluciidae</taxon>
        <taxon>Andalucia</taxon>
    </lineage>
</organism>
<feature type="domain" description="Attractin/MKLN-like beta-propeller" evidence="4">
    <location>
        <begin position="259"/>
        <end position="524"/>
    </location>
</feature>
<evidence type="ECO:0000259" key="4">
    <source>
        <dbReference type="Pfam" id="PF24981"/>
    </source>
</evidence>
<dbReference type="InterPro" id="IPR056737">
    <property type="entry name" value="Beta-prop_ATRN-MKLN-like"/>
</dbReference>
<dbReference type="GO" id="GO:0005737">
    <property type="term" value="C:cytoplasm"/>
    <property type="evidence" value="ECO:0007669"/>
    <property type="project" value="TreeGrafter"/>
</dbReference>
<dbReference type="InterPro" id="IPR010565">
    <property type="entry name" value="Muskelin_N"/>
</dbReference>
<dbReference type="InterPro" id="IPR015915">
    <property type="entry name" value="Kelch-typ_b-propeller"/>
</dbReference>
<comment type="caution">
    <text evidence="5">The sequence shown here is derived from an EMBL/GenBank/DDBJ whole genome shotgun (WGS) entry which is preliminary data.</text>
</comment>
<dbReference type="Pfam" id="PF24981">
    <property type="entry name" value="Beta-prop_ATRN-LZTR1"/>
    <property type="match status" value="1"/>
</dbReference>
<dbReference type="InterPro" id="IPR011043">
    <property type="entry name" value="Gal_Oxase/kelch_b-propeller"/>
</dbReference>
<proteinExistence type="predicted"/>
<dbReference type="Gene3D" id="2.60.120.260">
    <property type="entry name" value="Galactose-binding domain-like"/>
    <property type="match status" value="1"/>
</dbReference>
<dbReference type="Proteomes" id="UP000799049">
    <property type="component" value="Unassembled WGS sequence"/>
</dbReference>
<dbReference type="Pfam" id="PF06588">
    <property type="entry name" value="Muskelin_N"/>
    <property type="match status" value="1"/>
</dbReference>
<name>A0A8K0AGW3_ANDGO</name>
<dbReference type="SUPFAM" id="SSF50965">
    <property type="entry name" value="Galactose oxidase, central domain"/>
    <property type="match status" value="1"/>
</dbReference>
<dbReference type="EMBL" id="VRVR01000047">
    <property type="protein sequence ID" value="KAF0852294.1"/>
    <property type="molecule type" value="Genomic_DNA"/>
</dbReference>
<dbReference type="AlphaFoldDB" id="A0A8K0AGW3"/>
<dbReference type="InterPro" id="IPR006594">
    <property type="entry name" value="LisH"/>
</dbReference>
<dbReference type="InterPro" id="IPR008979">
    <property type="entry name" value="Galactose-bd-like_sf"/>
</dbReference>
<evidence type="ECO:0000259" key="3">
    <source>
        <dbReference type="Pfam" id="PF06588"/>
    </source>
</evidence>
<keyword evidence="6" id="KW-1185">Reference proteome</keyword>
<dbReference type="SUPFAM" id="SSF49785">
    <property type="entry name" value="Galactose-binding domain-like"/>
    <property type="match status" value="1"/>
</dbReference>
<evidence type="ECO:0000256" key="1">
    <source>
        <dbReference type="ARBA" id="ARBA00022441"/>
    </source>
</evidence>